<organism evidence="1 2">
    <name type="scientific">Treponema phagedenis</name>
    <dbReference type="NCBI Taxonomy" id="162"/>
    <lineage>
        <taxon>Bacteria</taxon>
        <taxon>Pseudomonadati</taxon>
        <taxon>Spirochaetota</taxon>
        <taxon>Spirochaetia</taxon>
        <taxon>Spirochaetales</taxon>
        <taxon>Treponemataceae</taxon>
        <taxon>Treponema</taxon>
    </lineage>
</organism>
<dbReference type="CDD" id="cd11586">
    <property type="entry name" value="VbhA_like"/>
    <property type="match status" value="1"/>
</dbReference>
<dbReference type="InterPro" id="IPR033788">
    <property type="entry name" value="VbhA-like"/>
</dbReference>
<dbReference type="AlphaFoldDB" id="A0AAE6M7H1"/>
<dbReference type="Proteomes" id="UP000323594">
    <property type="component" value="Chromosome"/>
</dbReference>
<dbReference type="RefSeq" id="WP_148879105.1">
    <property type="nucleotide sequence ID" value="NZ_CP042813.1"/>
</dbReference>
<gene>
    <name evidence="1" type="ORF">FUT82_12480</name>
</gene>
<reference evidence="1 2" key="1">
    <citation type="submission" date="2019-08" db="EMBL/GenBank/DDBJ databases">
        <authorList>
            <person name="Kuhnert P."/>
        </authorList>
    </citation>
    <scope>NUCLEOTIDE SEQUENCE [LARGE SCALE GENOMIC DNA]</scope>
    <source>
        <strain evidence="1 2">B36.5</strain>
    </source>
</reference>
<dbReference type="EMBL" id="CP042817">
    <property type="protein sequence ID" value="QEJ98731.1"/>
    <property type="molecule type" value="Genomic_DNA"/>
</dbReference>
<evidence type="ECO:0000313" key="1">
    <source>
        <dbReference type="EMBL" id="QEJ98731.1"/>
    </source>
</evidence>
<protein>
    <submittedName>
        <fullName evidence="1">Uncharacterized protein</fullName>
    </submittedName>
</protein>
<accession>A0AAE6M7H1</accession>
<evidence type="ECO:0000313" key="2">
    <source>
        <dbReference type="Proteomes" id="UP000323594"/>
    </source>
</evidence>
<proteinExistence type="predicted"/>
<sequence length="98" mass="11297">MEKDTLIEYLKEKEPDKKEKKYSWYTAIGLQKVDGLETSSYLKEIAQKNIDGKISLEEAGRLLNSYYSRLDDEKKNTEEADKVSFKGSVNSFVFGPFT</sequence>
<name>A0AAE6M7H1_TREPH</name>